<dbReference type="InterPro" id="IPR019734">
    <property type="entry name" value="TPR_rpt"/>
</dbReference>
<dbReference type="OrthoDB" id="580767at2"/>
<dbReference type="Gene3D" id="3.40.50.300">
    <property type="entry name" value="P-loop containing nucleotide triphosphate hydrolases"/>
    <property type="match status" value="1"/>
</dbReference>
<organism evidence="2 3">
    <name type="scientific">Streptomyces mexicanus</name>
    <dbReference type="NCBI Taxonomy" id="178566"/>
    <lineage>
        <taxon>Bacteria</taxon>
        <taxon>Bacillati</taxon>
        <taxon>Actinomycetota</taxon>
        <taxon>Actinomycetes</taxon>
        <taxon>Kitasatosporales</taxon>
        <taxon>Streptomycetaceae</taxon>
        <taxon>Streptomyces</taxon>
    </lineage>
</organism>
<dbReference type="Gene3D" id="1.25.40.10">
    <property type="entry name" value="Tetratricopeptide repeat domain"/>
    <property type="match status" value="3"/>
</dbReference>
<keyword evidence="3" id="KW-1185">Reference proteome</keyword>
<dbReference type="EMBL" id="JACMHY010000001">
    <property type="protein sequence ID" value="MBC2863492.1"/>
    <property type="molecule type" value="Genomic_DNA"/>
</dbReference>
<dbReference type="InterPro" id="IPR027417">
    <property type="entry name" value="P-loop_NTPase"/>
</dbReference>
<dbReference type="Pfam" id="PF13424">
    <property type="entry name" value="TPR_12"/>
    <property type="match status" value="4"/>
</dbReference>
<dbReference type="GO" id="GO:0043531">
    <property type="term" value="F:ADP binding"/>
    <property type="evidence" value="ECO:0007669"/>
    <property type="project" value="InterPro"/>
</dbReference>
<dbReference type="InterPro" id="IPR011990">
    <property type="entry name" value="TPR-like_helical_dom_sf"/>
</dbReference>
<evidence type="ECO:0000313" key="2">
    <source>
        <dbReference type="EMBL" id="MBC2863492.1"/>
    </source>
</evidence>
<dbReference type="PANTHER" id="PTHR46082:SF6">
    <property type="entry name" value="AAA+ ATPASE DOMAIN-CONTAINING PROTEIN-RELATED"/>
    <property type="match status" value="1"/>
</dbReference>
<gene>
    <name evidence="2" type="ORF">H1R13_00315</name>
</gene>
<dbReference type="SMART" id="SM00028">
    <property type="entry name" value="TPR"/>
    <property type="match status" value="8"/>
</dbReference>
<accession>A0A7X1HUX1</accession>
<dbReference type="Proteomes" id="UP000517694">
    <property type="component" value="Unassembled WGS sequence"/>
</dbReference>
<feature type="domain" description="Orc1-like AAA ATPase" evidence="1">
    <location>
        <begin position="59"/>
        <end position="128"/>
    </location>
</feature>
<protein>
    <submittedName>
        <fullName evidence="2">Tetratricopeptide repeat protein</fullName>
    </submittedName>
</protein>
<comment type="caution">
    <text evidence="2">The sequence shown here is derived from an EMBL/GenBank/DDBJ whole genome shotgun (WGS) entry which is preliminary data.</text>
</comment>
<reference evidence="2 3" key="1">
    <citation type="submission" date="2020-08" db="EMBL/GenBank/DDBJ databases">
        <title>Whole-Genome Sequence of French Clinical Streptomyces mexicanus Strain Q0842.</title>
        <authorList>
            <person name="Boxberger M."/>
            <person name="La Scola B."/>
        </authorList>
    </citation>
    <scope>NUCLEOTIDE SEQUENCE [LARGE SCALE GENOMIC DNA]</scope>
    <source>
        <strain evidence="2 3">Marseille-Q0842</strain>
    </source>
</reference>
<evidence type="ECO:0000259" key="1">
    <source>
        <dbReference type="Pfam" id="PF13191"/>
    </source>
</evidence>
<sequence>MTSAPLELSGAGQVLNFGINTGVMYSTVTTVVLPAEALRSAADTPADGVVHLDQPPPGRFAGRQDELASIRAVLTAERAGPGVSAVVVHGLGGVGKSTLARQYAHTFRETYDLVWWIDASSPGKIDEALAGIARLLSPVWAGTAQQPELTSWALAWLQRHTAWLLVYDNVEDPALLKPFLGSLGGGHHLITSRLADDWDDLGAADGALLPLGVLPQVEAADLLWSWVSEGDPSDASRWQTGQLARELGGLPLALDQAGAYLRRTRSTVAAYRGRLGLHLSRTPARRDPQQTVARIWQVTLTAIAADDPSAVELLYALAWLDPDECPRDLVTRLAADEIAADDALGVLHAYSMIAFTGRNVRVHRLVQSVLRADAVTAAPGAHPGESAPGRPRGRHEAEQALLQMVHPRGADQAHDAQELARLAGQVCALAATDPKDCYSTPVSALYVKTAVHLEEQGQTVRALPLYEAYSAQIERGLGHDHPYALVARCAVARVYETVGRPQDAVDILEPTLEQSLRLHGPGHLTTLNLRHGLASAHRSAGRVDRAIDEYETATAASREALGPDHLRTLTLQGDLAGAYESVGRVDQAIALYEDIVQRDADASDRYEDLVPSLKLNGLRLRNNLAGAYESAGRFQQAITLYEEVLADFEDVCGPDHPDTLSCLGNLGYAYESAGDLGRAQEVYRDVLGRREQALGEDHPDTLLSRSNLACLCLTTGDVPTGLDLCRTTLAQRTGVLGPEHPDTLVSLSMLASAHLAAGEQERAVALFEETLRLRRKVLGDAHPDTLRSLLNLATCHYELGDAARAVPLLETALAEQERLLGAESRDALISRNNLAAACRAAGDLGRARALFTTVVEQRTRILGPDHLDTLGSRAGLARVYEASGELDRAIPLYESTLTRLTELAGADHPLTGVVAGLLAEASGRREQDCPQP</sequence>
<dbReference type="SUPFAM" id="SSF52540">
    <property type="entry name" value="P-loop containing nucleoside triphosphate hydrolases"/>
    <property type="match status" value="1"/>
</dbReference>
<dbReference type="InterPro" id="IPR053137">
    <property type="entry name" value="NLR-like"/>
</dbReference>
<dbReference type="Pfam" id="PF13191">
    <property type="entry name" value="AAA_16"/>
    <property type="match status" value="1"/>
</dbReference>
<dbReference type="PANTHER" id="PTHR46082">
    <property type="entry name" value="ATP/GTP-BINDING PROTEIN-RELATED"/>
    <property type="match status" value="1"/>
</dbReference>
<dbReference type="PRINTS" id="PR00364">
    <property type="entry name" value="DISEASERSIST"/>
</dbReference>
<dbReference type="RefSeq" id="WP_159666359.1">
    <property type="nucleotide sequence ID" value="NZ_JACMHY010000001.1"/>
</dbReference>
<evidence type="ECO:0000313" key="3">
    <source>
        <dbReference type="Proteomes" id="UP000517694"/>
    </source>
</evidence>
<dbReference type="AlphaFoldDB" id="A0A7X1HUX1"/>
<name>A0A7X1HUX1_9ACTN</name>
<dbReference type="Pfam" id="PF13374">
    <property type="entry name" value="TPR_10"/>
    <property type="match status" value="2"/>
</dbReference>
<dbReference type="SUPFAM" id="SSF48452">
    <property type="entry name" value="TPR-like"/>
    <property type="match status" value="3"/>
</dbReference>
<proteinExistence type="predicted"/>
<dbReference type="InterPro" id="IPR041664">
    <property type="entry name" value="AAA_16"/>
</dbReference>